<sequence length="782" mass="86413">MASNGAKGKQPDFVGAVSGDSREKRMLSPVAESRPVNRMRKLTNAQVAQDGPGLEGSRELVVASSVQVPTASGLGRVGGRLPAIGRPGARGQLRSNVRGPFVAQVPTASGLGRVDGRLPAIGRPGARGQLRSNVRGPFVAQVPTASGLERVDRQSPVGGLRSVPECEALEVEGCEDLEFSITEMSGSEAQALEELAWRRHREKNSRGEYDKYSIGEMSESEAQTLEEEAWRRYQENDAEEEECPIDDEYSIGEMSEAEAQELEDLAWISYWENNPDSGLSSRSDNDGIGNSAVDENPGEDESPVEDDYVDGDAEEESSDDYEDGDAEEESSDDYEDGDAEEESSDDDSFNDCVEGDEVLIDGAIVDNELREEESRIDEYIVDVELDGNEFLIDGKFVECDDTEAKAENEWLEPTEVPAINVNEDGTDGRFYSRVLTVCKVLCQYAKAEESWDSNHSPFAIKSWAWFRKTTPECLASLVYAHVTEETREVLGGTVVNPKMLLRLPKPKSNDPYDACNNPGVYVYVCHGKRSGRMYDYPWQGIDDPTVGCYTGQSIRKMARPGREGMSIRFDQHSREMRRTIPELQEKADKCSVNIPRFYESVVKGKLQAHPRVVAVLQRDSHMAALATLIETVVMLLTGSVSPESSIGQPTLDIVIEITRELQGTLTFQPKPLNKASRLADQGRKARGEIIDLRGRNISKANQACTEDGCKDPKQEGVKAKMKAGEIQETTHIWYRHPSEGENGRVVCAPCLKAIKQKASTEANRRAREAANNPVRKRKTRNS</sequence>
<reference evidence="2" key="1">
    <citation type="submission" date="2022-10" db="EMBL/GenBank/DDBJ databases">
        <title>Tapping the CABI collections for fungal endophytes: first genome assemblies for Collariella, Neodidymelliopsis, Ascochyta clinopodiicola, Didymella pomorum, Didymosphaeria variabile, Neocosmospora piperis and Neocucurbitaria cava.</title>
        <authorList>
            <person name="Hill R."/>
        </authorList>
    </citation>
    <scope>NUCLEOTIDE SEQUENCE</scope>
    <source>
        <strain evidence="2">IMI 366586</strain>
    </source>
</reference>
<comment type="caution">
    <text evidence="2">The sequence shown here is derived from an EMBL/GenBank/DDBJ whole genome shotgun (WGS) entry which is preliminary data.</text>
</comment>
<evidence type="ECO:0000313" key="3">
    <source>
        <dbReference type="Proteomes" id="UP001140502"/>
    </source>
</evidence>
<feature type="region of interest" description="Disordered" evidence="1">
    <location>
        <begin position="757"/>
        <end position="782"/>
    </location>
</feature>
<feature type="region of interest" description="Disordered" evidence="1">
    <location>
        <begin position="200"/>
        <end position="260"/>
    </location>
</feature>
<organism evidence="2 3">
    <name type="scientific">Fusarium piperis</name>
    <dbReference type="NCBI Taxonomy" id="1435070"/>
    <lineage>
        <taxon>Eukaryota</taxon>
        <taxon>Fungi</taxon>
        <taxon>Dikarya</taxon>
        <taxon>Ascomycota</taxon>
        <taxon>Pezizomycotina</taxon>
        <taxon>Sordariomycetes</taxon>
        <taxon>Hypocreomycetidae</taxon>
        <taxon>Hypocreales</taxon>
        <taxon>Nectriaceae</taxon>
        <taxon>Fusarium</taxon>
        <taxon>Fusarium solani species complex</taxon>
    </lineage>
</organism>
<dbReference type="OrthoDB" id="5100880at2759"/>
<feature type="compositionally biased region" description="Basic and acidic residues" evidence="1">
    <location>
        <begin position="204"/>
        <end position="213"/>
    </location>
</feature>
<dbReference type="EMBL" id="JAPEUR010000342">
    <property type="protein sequence ID" value="KAJ4311180.1"/>
    <property type="molecule type" value="Genomic_DNA"/>
</dbReference>
<protein>
    <submittedName>
        <fullName evidence="2">Uncharacterized protein</fullName>
    </submittedName>
</protein>
<evidence type="ECO:0000256" key="1">
    <source>
        <dbReference type="SAM" id="MobiDB-lite"/>
    </source>
</evidence>
<feature type="compositionally biased region" description="Acidic residues" evidence="1">
    <location>
        <begin position="296"/>
        <end position="352"/>
    </location>
</feature>
<evidence type="ECO:0000313" key="2">
    <source>
        <dbReference type="EMBL" id="KAJ4311180.1"/>
    </source>
</evidence>
<name>A0A9W8TFW6_9HYPO</name>
<gene>
    <name evidence="2" type="ORF">N0V84_010574</name>
</gene>
<dbReference type="AlphaFoldDB" id="A0A9W8TFW6"/>
<dbReference type="Proteomes" id="UP001140502">
    <property type="component" value="Unassembled WGS sequence"/>
</dbReference>
<proteinExistence type="predicted"/>
<feature type="region of interest" description="Disordered" evidence="1">
    <location>
        <begin position="277"/>
        <end position="352"/>
    </location>
</feature>
<feature type="region of interest" description="Disordered" evidence="1">
    <location>
        <begin position="1"/>
        <end position="55"/>
    </location>
</feature>
<keyword evidence="3" id="KW-1185">Reference proteome</keyword>
<feature type="compositionally biased region" description="Acidic residues" evidence="1">
    <location>
        <begin position="236"/>
        <end position="260"/>
    </location>
</feature>
<accession>A0A9W8TFW6</accession>